<dbReference type="EMBL" id="CP036339">
    <property type="protein sequence ID" value="QDT73173.1"/>
    <property type="molecule type" value="Genomic_DNA"/>
</dbReference>
<dbReference type="CDD" id="cd03398">
    <property type="entry name" value="PAP2_haloperoxidase"/>
    <property type="match status" value="1"/>
</dbReference>
<dbReference type="GO" id="GO:0004601">
    <property type="term" value="F:peroxidase activity"/>
    <property type="evidence" value="ECO:0007669"/>
    <property type="project" value="InterPro"/>
</dbReference>
<protein>
    <submittedName>
        <fullName evidence="4">Uncharacterized protein</fullName>
    </submittedName>
</protein>
<evidence type="ECO:0000313" key="5">
    <source>
        <dbReference type="Proteomes" id="UP000317909"/>
    </source>
</evidence>
<feature type="signal peptide" evidence="1">
    <location>
        <begin position="1"/>
        <end position="33"/>
    </location>
</feature>
<evidence type="ECO:0000256" key="1">
    <source>
        <dbReference type="SAM" id="SignalP"/>
    </source>
</evidence>
<feature type="domain" description="DUF6851" evidence="3">
    <location>
        <begin position="67"/>
        <end position="212"/>
    </location>
</feature>
<evidence type="ECO:0000313" key="4">
    <source>
        <dbReference type="EMBL" id="QDT73173.1"/>
    </source>
</evidence>
<dbReference type="Pfam" id="PF07589">
    <property type="entry name" value="PEP-CTERM"/>
    <property type="match status" value="1"/>
</dbReference>
<evidence type="ECO:0000259" key="3">
    <source>
        <dbReference type="Pfam" id="PF21167"/>
    </source>
</evidence>
<dbReference type="Proteomes" id="UP000317909">
    <property type="component" value="Chromosome"/>
</dbReference>
<dbReference type="SUPFAM" id="SSF48317">
    <property type="entry name" value="Acid phosphatase/Vanadium-dependent haloperoxidase"/>
    <property type="match status" value="1"/>
</dbReference>
<dbReference type="InterPro" id="IPR052559">
    <property type="entry name" value="V-haloperoxidase"/>
</dbReference>
<dbReference type="InterPro" id="IPR036938">
    <property type="entry name" value="PAP2/HPO_sf"/>
</dbReference>
<name>A0A517TXS2_9BACT</name>
<accession>A0A517TXS2</accession>
<dbReference type="InterPro" id="IPR016119">
    <property type="entry name" value="Br/Cl_peroxidase_C"/>
</dbReference>
<proteinExistence type="predicted"/>
<dbReference type="InterPro" id="IPR049283">
    <property type="entry name" value="DUF6851"/>
</dbReference>
<gene>
    <name evidence="4" type="ORF">I41_23620</name>
</gene>
<dbReference type="PANTHER" id="PTHR34599">
    <property type="entry name" value="PEROXIDASE-RELATED"/>
    <property type="match status" value="1"/>
</dbReference>
<reference evidence="4 5" key="1">
    <citation type="submission" date="2019-02" db="EMBL/GenBank/DDBJ databases">
        <title>Deep-cultivation of Planctomycetes and their phenomic and genomic characterization uncovers novel biology.</title>
        <authorList>
            <person name="Wiegand S."/>
            <person name="Jogler M."/>
            <person name="Boedeker C."/>
            <person name="Pinto D."/>
            <person name="Vollmers J."/>
            <person name="Rivas-Marin E."/>
            <person name="Kohn T."/>
            <person name="Peeters S.H."/>
            <person name="Heuer A."/>
            <person name="Rast P."/>
            <person name="Oberbeckmann S."/>
            <person name="Bunk B."/>
            <person name="Jeske O."/>
            <person name="Meyerdierks A."/>
            <person name="Storesund J.E."/>
            <person name="Kallscheuer N."/>
            <person name="Luecker S."/>
            <person name="Lage O.M."/>
            <person name="Pohl T."/>
            <person name="Merkel B.J."/>
            <person name="Hornburger P."/>
            <person name="Mueller R.-W."/>
            <person name="Bruemmer F."/>
            <person name="Labrenz M."/>
            <person name="Spormann A.M."/>
            <person name="Op den Camp H."/>
            <person name="Overmann J."/>
            <person name="Amann R."/>
            <person name="Jetten M.S.M."/>
            <person name="Mascher T."/>
            <person name="Medema M.H."/>
            <person name="Devos D.P."/>
            <person name="Kaster A.-K."/>
            <person name="Ovreas L."/>
            <person name="Rohde M."/>
            <person name="Galperin M.Y."/>
            <person name="Jogler C."/>
        </authorList>
    </citation>
    <scope>NUCLEOTIDE SEQUENCE [LARGE SCALE GENOMIC DNA]</scope>
    <source>
        <strain evidence="4 5">I41</strain>
    </source>
</reference>
<sequence length="667" mass="71609" precursor="true">MMKATLARTLMCSHLRWLLLAAAWMAVASAARAELTAARIWNEHLLHAISIDTARPTVHARNLFALSEAMYDSWAAFDSTAAQYAHHERASNAANLAAARDEAISYAAYNVILHRFVTGPAGVGPGKAETLLNLRTQMLDLGYDPDFKSTLGDSPAALGNRVAQTVIARGMSDGANEAGNYANPPGIFQPVNPPLTFEDPGTSLSDPNRWQPLHFLGNRIDQFGRPINESTQKNLTPFWGDVAPFAMTLADRSVNGVYHDQGTPPGLNDRPNGALFKADAIEVIRLSAQLDPNDGVMIDISPATRGNTPNSPFTESYEQVGYALNPFTGLPYEPEIVKQGDFGRIMAEFWADGPRSTAPPGHWNEIRNDVTDKMEALGIPKRIGGAGPVVSDLEWDVKSMFALNGGLHDAAIAAWNHKGAYDSSRPISFIRYMGQLGQSSDPTGPSYNPDGLPLEDGLVELVTAATTAPGQRHAHLAGSEGKIAVRSWKGAVPGVAPFDDPAEVSGVGWILAEEWMPYQLNGFVTPPFPGFVSGHSTYSRTGAEILTLLTGTPYFPGGIFEYDIPMGSGLDFEYGPTTPVTLQFATYFDASDQASLSRLYGGIHPAADDFAGRRIGHLVGPEAWAMAIRCFSGVAVPEPSTMGMLTLAGVLACLGRRSLLTRGSEQV</sequence>
<dbReference type="NCBIfam" id="TIGR02595">
    <property type="entry name" value="PEP_CTERM"/>
    <property type="match status" value="1"/>
</dbReference>
<dbReference type="AlphaFoldDB" id="A0A517TXS2"/>
<keyword evidence="1" id="KW-0732">Signal</keyword>
<dbReference type="PANTHER" id="PTHR34599:SF2">
    <property type="entry name" value="TRAF-TYPE DOMAIN-CONTAINING PROTEIN"/>
    <property type="match status" value="1"/>
</dbReference>
<dbReference type="Gene3D" id="1.10.606.10">
    <property type="entry name" value="Vanadium-containing Chloroperoxidase, domain 2"/>
    <property type="match status" value="1"/>
</dbReference>
<dbReference type="OrthoDB" id="7793240at2"/>
<dbReference type="InterPro" id="IPR013424">
    <property type="entry name" value="Ice-binding_C"/>
</dbReference>
<feature type="domain" description="Ice-binding protein C-terminal" evidence="2">
    <location>
        <begin position="635"/>
        <end position="657"/>
    </location>
</feature>
<feature type="chain" id="PRO_5022204680" evidence="1">
    <location>
        <begin position="34"/>
        <end position="667"/>
    </location>
</feature>
<dbReference type="Pfam" id="PF21167">
    <property type="entry name" value="DUF6851"/>
    <property type="match status" value="1"/>
</dbReference>
<evidence type="ECO:0000259" key="2">
    <source>
        <dbReference type="Pfam" id="PF07589"/>
    </source>
</evidence>
<keyword evidence="5" id="KW-1185">Reference proteome</keyword>
<dbReference type="KEGG" id="llh:I41_23620"/>
<organism evidence="4 5">
    <name type="scientific">Lacipirellula limnantheis</name>
    <dbReference type="NCBI Taxonomy" id="2528024"/>
    <lineage>
        <taxon>Bacteria</taxon>
        <taxon>Pseudomonadati</taxon>
        <taxon>Planctomycetota</taxon>
        <taxon>Planctomycetia</taxon>
        <taxon>Pirellulales</taxon>
        <taxon>Lacipirellulaceae</taxon>
        <taxon>Lacipirellula</taxon>
    </lineage>
</organism>